<dbReference type="Gene3D" id="1.10.3210.10">
    <property type="entry name" value="Hypothetical protein af1432"/>
    <property type="match status" value="1"/>
</dbReference>
<gene>
    <name evidence="2" type="ordered locus">Hore_17380</name>
</gene>
<dbReference type="SMART" id="SM00471">
    <property type="entry name" value="HDc"/>
    <property type="match status" value="1"/>
</dbReference>
<dbReference type="HOGENOM" id="CLU_000445_92_3_9"/>
<dbReference type="CDD" id="cd00077">
    <property type="entry name" value="HDc"/>
    <property type="match status" value="1"/>
</dbReference>
<keyword evidence="2" id="KW-0378">Hydrolase</keyword>
<dbReference type="Pfam" id="PF13487">
    <property type="entry name" value="HD_5"/>
    <property type="match status" value="1"/>
</dbReference>
<sequence>MDSLVKALLVALKLNSKYTYHHSRAVAQYSMGLSHLLKLDEGHIEFIKNTALLHDIGKIGIPDSILNKPDTLTINELKIIKDHPKMGFNIIEESGSSLKKYLKPILYHHERFDGTGYPLGLKGEDIPLEARIISICDSFEAMTALRPYKKPMDYKEALKELEKNAGTQFDPYLVKLFIKYFSEIIENVDLYKYKIG</sequence>
<keyword evidence="3" id="KW-1185">Reference proteome</keyword>
<evidence type="ECO:0000259" key="1">
    <source>
        <dbReference type="PROSITE" id="PS51832"/>
    </source>
</evidence>
<dbReference type="eggNOG" id="COG2206">
    <property type="taxonomic scope" value="Bacteria"/>
</dbReference>
<dbReference type="STRING" id="373903.Hore_17380"/>
<dbReference type="KEGG" id="hor:Hore_17380"/>
<feature type="domain" description="HD-GYP" evidence="1">
    <location>
        <begin position="1"/>
        <end position="193"/>
    </location>
</feature>
<dbReference type="RefSeq" id="WP_015923457.1">
    <property type="nucleotide sequence ID" value="NC_011899.1"/>
</dbReference>
<dbReference type="GO" id="GO:0016787">
    <property type="term" value="F:hydrolase activity"/>
    <property type="evidence" value="ECO:0007669"/>
    <property type="project" value="UniProtKB-KW"/>
</dbReference>
<dbReference type="AlphaFoldDB" id="B8CYW8"/>
<protein>
    <submittedName>
        <fullName evidence="2">Metal dependent phosphohydrolase</fullName>
    </submittedName>
</protein>
<name>B8CYW8_HALOH</name>
<reference evidence="2 3" key="1">
    <citation type="journal article" date="2009" name="PLoS ONE">
        <title>Genome analysis of the anaerobic thermohalophilic bacterium Halothermothrix orenii.</title>
        <authorList>
            <person name="Mavromatis K."/>
            <person name="Ivanova N."/>
            <person name="Anderson I."/>
            <person name="Lykidis A."/>
            <person name="Hooper S.D."/>
            <person name="Sun H."/>
            <person name="Kunin V."/>
            <person name="Lapidus A."/>
            <person name="Hugenholtz P."/>
            <person name="Patel B."/>
            <person name="Kyrpides N.C."/>
        </authorList>
    </citation>
    <scope>NUCLEOTIDE SEQUENCE [LARGE SCALE GENOMIC DNA]</scope>
    <source>
        <strain evidence="3">H 168 / OCM 544 / DSM 9562</strain>
    </source>
</reference>
<dbReference type="InterPro" id="IPR003607">
    <property type="entry name" value="HD/PDEase_dom"/>
</dbReference>
<evidence type="ECO:0000313" key="3">
    <source>
        <dbReference type="Proteomes" id="UP000000719"/>
    </source>
</evidence>
<dbReference type="OrthoDB" id="9804747at2"/>
<evidence type="ECO:0000313" key="2">
    <source>
        <dbReference type="EMBL" id="ACL70487.1"/>
    </source>
</evidence>
<dbReference type="PROSITE" id="PS51832">
    <property type="entry name" value="HD_GYP"/>
    <property type="match status" value="1"/>
</dbReference>
<dbReference type="InterPro" id="IPR006675">
    <property type="entry name" value="HDIG_dom"/>
</dbReference>
<dbReference type="PANTHER" id="PTHR43155:SF2">
    <property type="entry name" value="CYCLIC DI-GMP PHOSPHODIESTERASE PA4108"/>
    <property type="match status" value="1"/>
</dbReference>
<dbReference type="EMBL" id="CP001098">
    <property type="protein sequence ID" value="ACL70487.1"/>
    <property type="molecule type" value="Genomic_DNA"/>
</dbReference>
<dbReference type="PANTHER" id="PTHR43155">
    <property type="entry name" value="CYCLIC DI-GMP PHOSPHODIESTERASE PA4108-RELATED"/>
    <property type="match status" value="1"/>
</dbReference>
<dbReference type="SUPFAM" id="SSF109604">
    <property type="entry name" value="HD-domain/PDEase-like"/>
    <property type="match status" value="1"/>
</dbReference>
<dbReference type="InterPro" id="IPR037522">
    <property type="entry name" value="HD_GYP_dom"/>
</dbReference>
<dbReference type="Proteomes" id="UP000000719">
    <property type="component" value="Chromosome"/>
</dbReference>
<accession>B8CYW8</accession>
<organism evidence="2 3">
    <name type="scientific">Halothermothrix orenii (strain H 168 / OCM 544 / DSM 9562)</name>
    <dbReference type="NCBI Taxonomy" id="373903"/>
    <lineage>
        <taxon>Bacteria</taxon>
        <taxon>Bacillati</taxon>
        <taxon>Bacillota</taxon>
        <taxon>Clostridia</taxon>
        <taxon>Halanaerobiales</taxon>
        <taxon>Halothermotrichaceae</taxon>
        <taxon>Halothermothrix</taxon>
    </lineage>
</organism>
<dbReference type="NCBIfam" id="TIGR00277">
    <property type="entry name" value="HDIG"/>
    <property type="match status" value="1"/>
</dbReference>
<proteinExistence type="predicted"/>